<proteinExistence type="predicted"/>
<comment type="caution">
    <text evidence="2">The sequence shown here is derived from an EMBL/GenBank/DDBJ whole genome shotgun (WGS) entry which is preliminary data.</text>
</comment>
<dbReference type="AlphaFoldDB" id="A0A9N7V0U5"/>
<dbReference type="Proteomes" id="UP001153269">
    <property type="component" value="Unassembled WGS sequence"/>
</dbReference>
<keyword evidence="1" id="KW-0812">Transmembrane</keyword>
<evidence type="ECO:0000256" key="1">
    <source>
        <dbReference type="SAM" id="Phobius"/>
    </source>
</evidence>
<accession>A0A9N7V0U5</accession>
<evidence type="ECO:0000313" key="3">
    <source>
        <dbReference type="Proteomes" id="UP001153269"/>
    </source>
</evidence>
<gene>
    <name evidence="2" type="ORF">PLEPLA_LOCUS28705</name>
</gene>
<feature type="transmembrane region" description="Helical" evidence="1">
    <location>
        <begin position="12"/>
        <end position="30"/>
    </location>
</feature>
<protein>
    <submittedName>
        <fullName evidence="2">Uncharacterized protein</fullName>
    </submittedName>
</protein>
<keyword evidence="3" id="KW-1185">Reference proteome</keyword>
<name>A0A9N7V0U5_PLEPL</name>
<evidence type="ECO:0000313" key="2">
    <source>
        <dbReference type="EMBL" id="CAB1440910.1"/>
    </source>
</evidence>
<keyword evidence="1" id="KW-0472">Membrane</keyword>
<feature type="transmembrane region" description="Helical" evidence="1">
    <location>
        <begin position="42"/>
        <end position="64"/>
    </location>
</feature>
<keyword evidence="1" id="KW-1133">Transmembrane helix</keyword>
<dbReference type="EMBL" id="CADEAL010002545">
    <property type="protein sequence ID" value="CAB1440910.1"/>
    <property type="molecule type" value="Genomic_DNA"/>
</dbReference>
<reference evidence="2" key="1">
    <citation type="submission" date="2020-03" db="EMBL/GenBank/DDBJ databases">
        <authorList>
            <person name="Weist P."/>
        </authorList>
    </citation>
    <scope>NUCLEOTIDE SEQUENCE</scope>
</reference>
<sequence length="80" mass="9070">MCLPSDGRVPPMHLWSLINLVIFVTMLQNQQRPWWKLVLSRLTVAGLFISGTLLYCLSTLHYTFSPTECSLSLLLKAAFS</sequence>
<organism evidence="2 3">
    <name type="scientific">Pleuronectes platessa</name>
    <name type="common">European plaice</name>
    <dbReference type="NCBI Taxonomy" id="8262"/>
    <lineage>
        <taxon>Eukaryota</taxon>
        <taxon>Metazoa</taxon>
        <taxon>Chordata</taxon>
        <taxon>Craniata</taxon>
        <taxon>Vertebrata</taxon>
        <taxon>Euteleostomi</taxon>
        <taxon>Actinopterygii</taxon>
        <taxon>Neopterygii</taxon>
        <taxon>Teleostei</taxon>
        <taxon>Neoteleostei</taxon>
        <taxon>Acanthomorphata</taxon>
        <taxon>Carangaria</taxon>
        <taxon>Pleuronectiformes</taxon>
        <taxon>Pleuronectoidei</taxon>
        <taxon>Pleuronectidae</taxon>
        <taxon>Pleuronectes</taxon>
    </lineage>
</organism>